<accession>A0A235BB33</accession>
<dbReference type="EMBL" id="NOWF01000001">
    <property type="protein sequence ID" value="OYD09520.1"/>
    <property type="molecule type" value="Genomic_DNA"/>
</dbReference>
<dbReference type="GO" id="GO:0004527">
    <property type="term" value="F:exonuclease activity"/>
    <property type="evidence" value="ECO:0007669"/>
    <property type="project" value="UniProtKB-KW"/>
</dbReference>
<comment type="caution">
    <text evidence="2">The sequence shown here is derived from an EMBL/GenBank/DDBJ whole genome shotgun (WGS) entry which is preliminary data.</text>
</comment>
<dbReference type="OrthoDB" id="9773856at2"/>
<keyword evidence="2" id="KW-0540">Nuclease</keyword>
<dbReference type="RefSeq" id="WP_094262620.1">
    <property type="nucleotide sequence ID" value="NZ_NOWF01000001.1"/>
</dbReference>
<name>A0A235BB33_9BACL</name>
<dbReference type="AlphaFoldDB" id="A0A235BB33"/>
<dbReference type="InterPro" id="IPR029052">
    <property type="entry name" value="Metallo-depent_PP-like"/>
</dbReference>
<dbReference type="PANTHER" id="PTHR30337">
    <property type="entry name" value="COMPONENT OF ATP-DEPENDENT DSDNA EXONUCLEASE"/>
    <property type="match status" value="1"/>
</dbReference>
<dbReference type="PANTHER" id="PTHR30337:SF0">
    <property type="entry name" value="NUCLEASE SBCCD SUBUNIT D"/>
    <property type="match status" value="1"/>
</dbReference>
<evidence type="ECO:0000259" key="1">
    <source>
        <dbReference type="Pfam" id="PF00149"/>
    </source>
</evidence>
<evidence type="ECO:0000313" key="2">
    <source>
        <dbReference type="EMBL" id="OYD09520.1"/>
    </source>
</evidence>
<dbReference type="InterPro" id="IPR004843">
    <property type="entry name" value="Calcineurin-like_PHP"/>
</dbReference>
<gene>
    <name evidence="2" type="ORF">CHM34_00420</name>
</gene>
<dbReference type="InterPro" id="IPR050535">
    <property type="entry name" value="DNA_Repair-Maintenance_Comp"/>
</dbReference>
<keyword evidence="3" id="KW-1185">Reference proteome</keyword>
<sequence>MLRLLYVTDTHIRGTSPRSRIDDFVGAMRRKLEEVVQIAREEKVDAVLHGGDLFDRPDLSPAVVRDVAQLLRQFDAPLYTVAGNHDIYGHNPDTVDRSMLGLMDAFDTVRLLRPGHPVRLEKEGISLQLTGQPFHYDLDKRDPMLDYSVRNRLEADYCVHMVHGMAVDRPLPEGVAHTMVHTLWSDEVDVLLTGHYHAGFPLQRKEGRYIVNPGALARINNHPSEIGRTPQVAMLELDESIAVRFRPLRCAAPGEEVLDRSYLEQAAYREEKMASFVQEVRAAGDFRGMDVIDIVEEIAGLEEIDDEVKYEAMRRIAVVQERLGPEGGAEE</sequence>
<keyword evidence="2" id="KW-0269">Exonuclease</keyword>
<dbReference type="Gene3D" id="3.60.21.10">
    <property type="match status" value="1"/>
</dbReference>
<dbReference type="SUPFAM" id="SSF56300">
    <property type="entry name" value="Metallo-dependent phosphatases"/>
    <property type="match status" value="1"/>
</dbReference>
<dbReference type="Pfam" id="PF00149">
    <property type="entry name" value="Metallophos"/>
    <property type="match status" value="1"/>
</dbReference>
<dbReference type="Proteomes" id="UP000215459">
    <property type="component" value="Unassembled WGS sequence"/>
</dbReference>
<keyword evidence="2" id="KW-0378">Hydrolase</keyword>
<reference evidence="2 3" key="1">
    <citation type="submission" date="2017-07" db="EMBL/GenBank/DDBJ databases">
        <title>The genome sequence of Paludifilum halophilum highlights mechanisms for microbial adaptation to high salt environemnts.</title>
        <authorList>
            <person name="Belbahri L."/>
        </authorList>
    </citation>
    <scope>NUCLEOTIDE SEQUENCE [LARGE SCALE GENOMIC DNA]</scope>
    <source>
        <strain evidence="2 3">DSM 102817</strain>
    </source>
</reference>
<feature type="domain" description="Calcineurin-like phosphoesterase" evidence="1">
    <location>
        <begin position="3"/>
        <end position="198"/>
    </location>
</feature>
<proteinExistence type="predicted"/>
<protein>
    <submittedName>
        <fullName evidence="2">DNA repair exonuclease</fullName>
    </submittedName>
</protein>
<organism evidence="2 3">
    <name type="scientific">Paludifilum halophilum</name>
    <dbReference type="NCBI Taxonomy" id="1642702"/>
    <lineage>
        <taxon>Bacteria</taxon>
        <taxon>Bacillati</taxon>
        <taxon>Bacillota</taxon>
        <taxon>Bacilli</taxon>
        <taxon>Bacillales</taxon>
        <taxon>Thermoactinomycetaceae</taxon>
        <taxon>Paludifilum</taxon>
    </lineage>
</organism>
<evidence type="ECO:0000313" key="3">
    <source>
        <dbReference type="Proteomes" id="UP000215459"/>
    </source>
</evidence>